<accession>A0A4Z0CC75</accession>
<keyword evidence="2" id="KW-1185">Reference proteome</keyword>
<evidence type="ECO:0000313" key="2">
    <source>
        <dbReference type="Proteomes" id="UP000297839"/>
    </source>
</evidence>
<protein>
    <recommendedName>
        <fullName evidence="3">Ribbon-helix-helix protein, CopG family</fullName>
    </recommendedName>
</protein>
<organism evidence="1 2">
    <name type="scientific">Ramlibacter humi</name>
    <dbReference type="NCBI Taxonomy" id="2530451"/>
    <lineage>
        <taxon>Bacteria</taxon>
        <taxon>Pseudomonadati</taxon>
        <taxon>Pseudomonadota</taxon>
        <taxon>Betaproteobacteria</taxon>
        <taxon>Burkholderiales</taxon>
        <taxon>Comamonadaceae</taxon>
        <taxon>Ramlibacter</taxon>
    </lineage>
</organism>
<dbReference type="RefSeq" id="WP_135247996.1">
    <property type="nucleotide sequence ID" value="NZ_SMLK01000001.1"/>
</dbReference>
<reference evidence="1 2" key="1">
    <citation type="submission" date="2019-03" db="EMBL/GenBank/DDBJ databases">
        <title>Ramlibacter sp. 18x22-1, whole genome shotgun sequence.</title>
        <authorList>
            <person name="Zhang X."/>
            <person name="Feng G."/>
            <person name="Zhu H."/>
        </authorList>
    </citation>
    <scope>NUCLEOTIDE SEQUENCE [LARGE SCALE GENOMIC DNA]</scope>
    <source>
        <strain evidence="1 2">18x22-1</strain>
    </source>
</reference>
<comment type="caution">
    <text evidence="1">The sequence shown here is derived from an EMBL/GenBank/DDBJ whole genome shotgun (WGS) entry which is preliminary data.</text>
</comment>
<name>A0A4Z0CC75_9BURK</name>
<evidence type="ECO:0008006" key="3">
    <source>
        <dbReference type="Google" id="ProtNLM"/>
    </source>
</evidence>
<dbReference type="Proteomes" id="UP000297839">
    <property type="component" value="Unassembled WGS sequence"/>
</dbReference>
<dbReference type="SUPFAM" id="SSF47598">
    <property type="entry name" value="Ribbon-helix-helix"/>
    <property type="match status" value="1"/>
</dbReference>
<dbReference type="EMBL" id="SMLK01000001">
    <property type="protein sequence ID" value="TFZ08058.1"/>
    <property type="molecule type" value="Genomic_DNA"/>
</dbReference>
<dbReference type="GO" id="GO:0006355">
    <property type="term" value="P:regulation of DNA-templated transcription"/>
    <property type="evidence" value="ECO:0007669"/>
    <property type="project" value="InterPro"/>
</dbReference>
<evidence type="ECO:0000313" key="1">
    <source>
        <dbReference type="EMBL" id="TFZ08058.1"/>
    </source>
</evidence>
<proteinExistence type="predicted"/>
<dbReference type="OrthoDB" id="8906517at2"/>
<dbReference type="AlphaFoldDB" id="A0A4Z0CC75"/>
<gene>
    <name evidence="1" type="ORF">EZ216_02505</name>
</gene>
<dbReference type="InterPro" id="IPR010985">
    <property type="entry name" value="Ribbon_hlx_hlx"/>
</dbReference>
<sequence>MANLTLSIDDALLRAARARAANEGTSINEICRKAIEQYAKVDTYEERLRRFDDMMARIDALPPRDTEGPAWEGREKLYEDVMNHRLRTWLAGKK</sequence>